<sequence length="142" mass="15180">MAKGRPRKEKTKEQLREEIWKDTPAKELQPSVAIIETRGEKSAMTVTTEVQQQKNTTSMQVGVSGTATELTPVMGSEKPLSADFNYGHSDAYPSDSCSGAGLEEVEDARTTGEAMGGIDVQGIETEANKDAATETCGSNYSS</sequence>
<dbReference type="EMBL" id="JAJAGQ010000001">
    <property type="protein sequence ID" value="KAJ8574102.1"/>
    <property type="molecule type" value="Genomic_DNA"/>
</dbReference>
<dbReference type="Proteomes" id="UP001152561">
    <property type="component" value="Unassembled WGS sequence"/>
</dbReference>
<accession>A0A9Q1RUN0</accession>
<evidence type="ECO:0000313" key="2">
    <source>
        <dbReference type="EMBL" id="KAJ8574102.1"/>
    </source>
</evidence>
<evidence type="ECO:0000256" key="1">
    <source>
        <dbReference type="SAM" id="MobiDB-lite"/>
    </source>
</evidence>
<proteinExistence type="predicted"/>
<protein>
    <submittedName>
        <fullName evidence="2">Uncharacterized protein</fullName>
    </submittedName>
</protein>
<feature type="region of interest" description="Disordered" evidence="1">
    <location>
        <begin position="1"/>
        <end position="24"/>
    </location>
</feature>
<evidence type="ECO:0000313" key="3">
    <source>
        <dbReference type="Proteomes" id="UP001152561"/>
    </source>
</evidence>
<name>A0A9Q1RUN0_9SOLA</name>
<keyword evidence="3" id="KW-1185">Reference proteome</keyword>
<comment type="caution">
    <text evidence="2">The sequence shown here is derived from an EMBL/GenBank/DDBJ whole genome shotgun (WGS) entry which is preliminary data.</text>
</comment>
<feature type="region of interest" description="Disordered" evidence="1">
    <location>
        <begin position="119"/>
        <end position="142"/>
    </location>
</feature>
<feature type="compositionally biased region" description="Basic and acidic residues" evidence="1">
    <location>
        <begin position="10"/>
        <end position="24"/>
    </location>
</feature>
<reference evidence="3" key="1">
    <citation type="journal article" date="2023" name="Proc. Natl. Acad. Sci. U.S.A.">
        <title>Genomic and structural basis for evolution of tropane alkaloid biosynthesis.</title>
        <authorList>
            <person name="Wanga Y.-J."/>
            <person name="Taina T."/>
            <person name="Yua J.-Y."/>
            <person name="Lia J."/>
            <person name="Xua B."/>
            <person name="Chenc J."/>
            <person name="D'Auriad J.C."/>
            <person name="Huanga J.-P."/>
            <person name="Huanga S.-X."/>
        </authorList>
    </citation>
    <scope>NUCLEOTIDE SEQUENCE [LARGE SCALE GENOMIC DNA]</scope>
    <source>
        <strain evidence="3">cv. KIB-2019</strain>
    </source>
</reference>
<dbReference type="AlphaFoldDB" id="A0A9Q1RUN0"/>
<organism evidence="2 3">
    <name type="scientific">Anisodus acutangulus</name>
    <dbReference type="NCBI Taxonomy" id="402998"/>
    <lineage>
        <taxon>Eukaryota</taxon>
        <taxon>Viridiplantae</taxon>
        <taxon>Streptophyta</taxon>
        <taxon>Embryophyta</taxon>
        <taxon>Tracheophyta</taxon>
        <taxon>Spermatophyta</taxon>
        <taxon>Magnoliopsida</taxon>
        <taxon>eudicotyledons</taxon>
        <taxon>Gunneridae</taxon>
        <taxon>Pentapetalae</taxon>
        <taxon>asterids</taxon>
        <taxon>lamiids</taxon>
        <taxon>Solanales</taxon>
        <taxon>Solanaceae</taxon>
        <taxon>Solanoideae</taxon>
        <taxon>Hyoscyameae</taxon>
        <taxon>Anisodus</taxon>
    </lineage>
</organism>
<gene>
    <name evidence="2" type="ORF">K7X08_025907</name>
</gene>